<dbReference type="Proteomes" id="UP000197535">
    <property type="component" value="Unassembled WGS sequence"/>
</dbReference>
<dbReference type="OrthoDB" id="9790826at2"/>
<protein>
    <submittedName>
        <fullName evidence="1">Type III effector</fullName>
    </submittedName>
</protein>
<evidence type="ECO:0000313" key="1">
    <source>
        <dbReference type="EMBL" id="OWW21661.1"/>
    </source>
</evidence>
<reference evidence="1 2" key="1">
    <citation type="submission" date="2016-02" db="EMBL/GenBank/DDBJ databases">
        <authorList>
            <person name="Wen L."/>
            <person name="He K."/>
            <person name="Yang H."/>
        </authorList>
    </citation>
    <scope>NUCLEOTIDE SEQUENCE [LARGE SCALE GENOMIC DNA]</scope>
    <source>
        <strain evidence="1 2">TSA40</strain>
    </source>
</reference>
<dbReference type="InterPro" id="IPR014984">
    <property type="entry name" value="HopJ"/>
</dbReference>
<keyword evidence="2" id="KW-1185">Reference proteome</keyword>
<organism evidence="1 2">
    <name type="scientific">Noviherbaspirillum denitrificans</name>
    <dbReference type="NCBI Taxonomy" id="1968433"/>
    <lineage>
        <taxon>Bacteria</taxon>
        <taxon>Pseudomonadati</taxon>
        <taxon>Pseudomonadota</taxon>
        <taxon>Betaproteobacteria</taxon>
        <taxon>Burkholderiales</taxon>
        <taxon>Oxalobacteraceae</taxon>
        <taxon>Noviherbaspirillum</taxon>
    </lineage>
</organism>
<proteinExistence type="predicted"/>
<dbReference type="RefSeq" id="WP_088708512.1">
    <property type="nucleotide sequence ID" value="NZ_LSTO01000001.1"/>
</dbReference>
<name>A0A254TG74_9BURK</name>
<accession>A0A254TG74</accession>
<gene>
    <name evidence="1" type="ORF">AYR66_21400</name>
</gene>
<evidence type="ECO:0000313" key="2">
    <source>
        <dbReference type="Proteomes" id="UP000197535"/>
    </source>
</evidence>
<dbReference type="InterPro" id="IPR038604">
    <property type="entry name" value="HopJ_sf"/>
</dbReference>
<dbReference type="Pfam" id="PF08888">
    <property type="entry name" value="HopJ"/>
    <property type="match status" value="1"/>
</dbReference>
<dbReference type="Gene3D" id="3.20.160.10">
    <property type="entry name" value="vpa0580 domain like"/>
    <property type="match status" value="1"/>
</dbReference>
<dbReference type="EMBL" id="LSTO01000001">
    <property type="protein sequence ID" value="OWW21661.1"/>
    <property type="molecule type" value="Genomic_DNA"/>
</dbReference>
<dbReference type="AlphaFoldDB" id="A0A254TG74"/>
<comment type="caution">
    <text evidence="1">The sequence shown here is derived from an EMBL/GenBank/DDBJ whole genome shotgun (WGS) entry which is preliminary data.</text>
</comment>
<sequence>MNLDDFLHTLNKAPESIAFDDTMAVIAAHYDFTPAAFTNGETRNEAGQNSGSCKLFAFAKLNQLSKEQTLACFGAYYRDDVLKNPQGSDHQNIRNFMKHGWEGVKFDNIPLTAK</sequence>